<gene>
    <name evidence="3" type="ORF">NAEGRDRAFT_69076</name>
</gene>
<dbReference type="GeneID" id="8852113"/>
<accession>D2VJK9</accession>
<dbReference type="AlphaFoldDB" id="D2VJK9"/>
<evidence type="ECO:0000313" key="4">
    <source>
        <dbReference type="Proteomes" id="UP000006671"/>
    </source>
</evidence>
<keyword evidence="4" id="KW-1185">Reference proteome</keyword>
<evidence type="ECO:0000256" key="1">
    <source>
        <dbReference type="SAM" id="Coils"/>
    </source>
</evidence>
<sequence>MSLNLDTSQLSELESYQPPHSPMRKKQQILEKSKKGHERCVDRLQRKIICDKIANEEAKKQELQEKARKLKEWNNLMETVKSYQIPLIASISTSADDDTPFPLSPTKKVLANDSLLSALEKEAYQNARDDKKAELAKLANLEAKERCTTRKRWYEGKTSFESFNKLLKFQNERRNAYNEGRFKIMTLDEEFDEFEDNLAKSQHQVGLNQSIISEKTSTGTVVEDIQPQKQPLTPLEISSGSIGNVRGVITPKVSLVKKRLDFVVQYLDKEELVSTQEIRKMVYLICRNVIENQEDLHRKRVRVYISKEMDQIVKRVIFACNTRQAIQGFVRNICDAVIRNQNEIERKKRNAKFISQEVDQILKSIIHYNETRQEIERVVSLTLKNVIATQIDKQNREYVSRQVQSILDRVILHQTTKQQIEKTAFEICQNVLHTQETRQYIERVVSNVFENVVNHQNTLCIKNEVDQIFSNVIHTQETKQNIEKTVEEILMKVVVTQGTILEEKKIRLFIEKEVTQILKTVVQTQTINSLVSNIIYNVIRTQEDKQDIEIVTRDIIFNVINHQNTKLQQERNQAEISKVVESIVSNVIQFQETKKSIETYVSQIIENVIYSQSNKLEVQKVVCDIIQNVISHQVKKKDCLLISAEVNSIIQRVIDFQLFKKEENVDSPLNSEKTSEGEAEVETRVIIEQEVERIFKNVISNWEYHNKIAKDESNKLIIQKEVEEIVKIVISKWQTESMEIKQKTIETEEIQQESQVIIKQFVEEALGNVVNLQNSLFIKNEVESIILRVIGNWKDEILSNDQSIKTCTVEQVISQEVQKIIQNVISRNQ</sequence>
<dbReference type="KEGG" id="ngr:NAEGRDRAFT_69076"/>
<dbReference type="RefSeq" id="XP_002675710.1">
    <property type="nucleotide sequence ID" value="XM_002675664.1"/>
</dbReference>
<dbReference type="InParanoid" id="D2VJK9"/>
<dbReference type="Proteomes" id="UP000006671">
    <property type="component" value="Unassembled WGS sequence"/>
</dbReference>
<feature type="region of interest" description="Disordered" evidence="2">
    <location>
        <begin position="1"/>
        <end position="36"/>
    </location>
</feature>
<reference evidence="3 4" key="1">
    <citation type="journal article" date="2010" name="Cell">
        <title>The genome of Naegleria gruberi illuminates early eukaryotic versatility.</title>
        <authorList>
            <person name="Fritz-Laylin L.K."/>
            <person name="Prochnik S.E."/>
            <person name="Ginger M.L."/>
            <person name="Dacks J.B."/>
            <person name="Carpenter M.L."/>
            <person name="Field M.C."/>
            <person name="Kuo A."/>
            <person name="Paredez A."/>
            <person name="Chapman J."/>
            <person name="Pham J."/>
            <person name="Shu S."/>
            <person name="Neupane R."/>
            <person name="Cipriano M."/>
            <person name="Mancuso J."/>
            <person name="Tu H."/>
            <person name="Salamov A."/>
            <person name="Lindquist E."/>
            <person name="Shapiro H."/>
            <person name="Lucas S."/>
            <person name="Grigoriev I.V."/>
            <person name="Cande W.Z."/>
            <person name="Fulton C."/>
            <person name="Rokhsar D.S."/>
            <person name="Dawson S.C."/>
        </authorList>
    </citation>
    <scope>NUCLEOTIDE SEQUENCE [LARGE SCALE GENOMIC DNA]</scope>
    <source>
        <strain evidence="3 4">NEG-M</strain>
    </source>
</reference>
<evidence type="ECO:0000313" key="3">
    <source>
        <dbReference type="EMBL" id="EFC42966.1"/>
    </source>
</evidence>
<feature type="compositionally biased region" description="Polar residues" evidence="2">
    <location>
        <begin position="1"/>
        <end position="14"/>
    </location>
</feature>
<dbReference type="VEuPathDB" id="AmoebaDB:NAEGRDRAFT_69076"/>
<proteinExistence type="predicted"/>
<feature type="coiled-coil region" evidence="1">
    <location>
        <begin position="46"/>
        <end position="76"/>
    </location>
</feature>
<dbReference type="EMBL" id="GG738876">
    <property type="protein sequence ID" value="EFC42966.1"/>
    <property type="molecule type" value="Genomic_DNA"/>
</dbReference>
<name>D2VJK9_NAEGR</name>
<evidence type="ECO:0000256" key="2">
    <source>
        <dbReference type="SAM" id="MobiDB-lite"/>
    </source>
</evidence>
<keyword evidence="1" id="KW-0175">Coiled coil</keyword>
<protein>
    <submittedName>
        <fullName evidence="3">Predicted protein</fullName>
    </submittedName>
</protein>
<organism evidence="4">
    <name type="scientific">Naegleria gruberi</name>
    <name type="common">Amoeba</name>
    <dbReference type="NCBI Taxonomy" id="5762"/>
    <lineage>
        <taxon>Eukaryota</taxon>
        <taxon>Discoba</taxon>
        <taxon>Heterolobosea</taxon>
        <taxon>Tetramitia</taxon>
        <taxon>Eutetramitia</taxon>
        <taxon>Vahlkampfiidae</taxon>
        <taxon>Naegleria</taxon>
    </lineage>
</organism>